<evidence type="ECO:0000313" key="2">
    <source>
        <dbReference type="Proteomes" id="UP001216558"/>
    </source>
</evidence>
<proteinExistence type="predicted"/>
<dbReference type="Proteomes" id="UP001216558">
    <property type="component" value="Unassembled WGS sequence"/>
</dbReference>
<organism evidence="1 2">
    <name type="scientific">Erythrobacter fulvus</name>
    <dbReference type="NCBI Taxonomy" id="2987523"/>
    <lineage>
        <taxon>Bacteria</taxon>
        <taxon>Pseudomonadati</taxon>
        <taxon>Pseudomonadota</taxon>
        <taxon>Alphaproteobacteria</taxon>
        <taxon>Sphingomonadales</taxon>
        <taxon>Erythrobacteraceae</taxon>
        <taxon>Erythrobacter/Porphyrobacter group</taxon>
        <taxon>Erythrobacter</taxon>
    </lineage>
</organism>
<reference evidence="1 2" key="1">
    <citation type="submission" date="2022-10" db="EMBL/GenBank/DDBJ databases">
        <title>Erythrobacter sp. sf7 Genome sequencing.</title>
        <authorList>
            <person name="Park S."/>
        </authorList>
    </citation>
    <scope>NUCLEOTIDE SEQUENCE [LARGE SCALE GENOMIC DNA]</scope>
    <source>
        <strain evidence="2">sf7</strain>
    </source>
</reference>
<name>A0ABT5JP15_9SPHN</name>
<protein>
    <submittedName>
        <fullName evidence="1">Enoyl-CoA hydratase</fullName>
    </submittedName>
</protein>
<dbReference type="RefSeq" id="WP_273677533.1">
    <property type="nucleotide sequence ID" value="NZ_JAQQXQ010000005.1"/>
</dbReference>
<comment type="caution">
    <text evidence="1">The sequence shown here is derived from an EMBL/GenBank/DDBJ whole genome shotgun (WGS) entry which is preliminary data.</text>
</comment>
<gene>
    <name evidence="1" type="ORF">OIK40_07695</name>
</gene>
<evidence type="ECO:0000313" key="1">
    <source>
        <dbReference type="EMBL" id="MDC8754520.1"/>
    </source>
</evidence>
<sequence length="37" mass="3748">MFGPETSARFASATFAVILTVASFAYAIIPASPGLTA</sequence>
<dbReference type="EMBL" id="JAQQXQ010000005">
    <property type="protein sequence ID" value="MDC8754520.1"/>
    <property type="molecule type" value="Genomic_DNA"/>
</dbReference>
<accession>A0ABT5JP15</accession>
<keyword evidence="2" id="KW-1185">Reference proteome</keyword>